<dbReference type="Proteomes" id="UP000189055">
    <property type="component" value="Chromosome"/>
</dbReference>
<dbReference type="InterPro" id="IPR013149">
    <property type="entry name" value="ADH-like_C"/>
</dbReference>
<accession>A0A1U9LFK9</accession>
<reference evidence="3 4" key="1">
    <citation type="submission" date="2016-03" db="EMBL/GenBank/DDBJ databases">
        <title>Acetic acid bacteria sequencing.</title>
        <authorList>
            <person name="Brandt J."/>
            <person name="Jakob F."/>
            <person name="Vogel R.F."/>
        </authorList>
    </citation>
    <scope>NUCLEOTIDE SEQUENCE [LARGE SCALE GENOMIC DNA]</scope>
    <source>
        <strain evidence="3 4">TMW2.1084</strain>
    </source>
</reference>
<dbReference type="Pfam" id="PF08240">
    <property type="entry name" value="ADH_N"/>
    <property type="match status" value="1"/>
</dbReference>
<dbReference type="KEGG" id="aper:A0U91_10655"/>
<organism evidence="3 4">
    <name type="scientific">Acetobacter persici</name>
    <dbReference type="NCBI Taxonomy" id="1076596"/>
    <lineage>
        <taxon>Bacteria</taxon>
        <taxon>Pseudomonadati</taxon>
        <taxon>Pseudomonadota</taxon>
        <taxon>Alphaproteobacteria</taxon>
        <taxon>Acetobacterales</taxon>
        <taxon>Acetobacteraceae</taxon>
        <taxon>Acetobacter</taxon>
    </lineage>
</organism>
<dbReference type="EMBL" id="CP014687">
    <property type="protein sequence ID" value="AQT05253.1"/>
    <property type="molecule type" value="Genomic_DNA"/>
</dbReference>
<dbReference type="AlphaFoldDB" id="A0A1U9LFK9"/>
<evidence type="ECO:0000313" key="4">
    <source>
        <dbReference type="Proteomes" id="UP000189055"/>
    </source>
</evidence>
<dbReference type="PANTHER" id="PTHR44154:SF1">
    <property type="entry name" value="QUINONE OXIDOREDUCTASE"/>
    <property type="match status" value="1"/>
</dbReference>
<dbReference type="Gene3D" id="3.40.50.720">
    <property type="entry name" value="NAD(P)-binding Rossmann-like Domain"/>
    <property type="match status" value="1"/>
</dbReference>
<evidence type="ECO:0000313" key="3">
    <source>
        <dbReference type="EMBL" id="AQT05253.1"/>
    </source>
</evidence>
<dbReference type="SMART" id="SM00829">
    <property type="entry name" value="PKS_ER"/>
    <property type="match status" value="1"/>
</dbReference>
<dbReference type="InterPro" id="IPR051603">
    <property type="entry name" value="Zinc-ADH_QOR/CCCR"/>
</dbReference>
<proteinExistence type="predicted"/>
<dbReference type="RefSeq" id="WP_077931039.1">
    <property type="nucleotide sequence ID" value="NZ_CP014687.1"/>
</dbReference>
<dbReference type="GO" id="GO:0016491">
    <property type="term" value="F:oxidoreductase activity"/>
    <property type="evidence" value="ECO:0007669"/>
    <property type="project" value="InterPro"/>
</dbReference>
<evidence type="ECO:0000259" key="2">
    <source>
        <dbReference type="SMART" id="SM00829"/>
    </source>
</evidence>
<dbReference type="SUPFAM" id="SSF51735">
    <property type="entry name" value="NAD(P)-binding Rossmann-fold domains"/>
    <property type="match status" value="1"/>
</dbReference>
<dbReference type="CDD" id="cd05289">
    <property type="entry name" value="MDR_like_2"/>
    <property type="match status" value="1"/>
</dbReference>
<dbReference type="Gene3D" id="3.90.180.10">
    <property type="entry name" value="Medium-chain alcohol dehydrogenases, catalytic domain"/>
    <property type="match status" value="1"/>
</dbReference>
<evidence type="ECO:0000256" key="1">
    <source>
        <dbReference type="ARBA" id="ARBA00022857"/>
    </source>
</evidence>
<dbReference type="PANTHER" id="PTHR44154">
    <property type="entry name" value="QUINONE OXIDOREDUCTASE"/>
    <property type="match status" value="1"/>
</dbReference>
<gene>
    <name evidence="3" type="ORF">A0U91_10655</name>
</gene>
<dbReference type="InterPro" id="IPR036291">
    <property type="entry name" value="NAD(P)-bd_dom_sf"/>
</dbReference>
<dbReference type="STRING" id="1076596.A0U91_10655"/>
<keyword evidence="1" id="KW-0521">NADP</keyword>
<dbReference type="InterPro" id="IPR011032">
    <property type="entry name" value="GroES-like_sf"/>
</dbReference>
<dbReference type="SUPFAM" id="SSF50129">
    <property type="entry name" value="GroES-like"/>
    <property type="match status" value="1"/>
</dbReference>
<protein>
    <submittedName>
        <fullName evidence="3">Quinone oxidoreductase</fullName>
    </submittedName>
</protein>
<dbReference type="InterPro" id="IPR020843">
    <property type="entry name" value="ER"/>
</dbReference>
<sequence>MKALVATRFGTAPQMSLEDRPQPVGKPGYSVVKMYAATVTPLSAQIRQGVLAIAQTPLVLSNDGSGTVEESAVFPAGTRVAIYGGGELGITQDGLQQQWVCVENKRLFVLPDTLSLEEGAALPINFITAYQALTRVGQVKAGQTVLISGASGSVGHALSQLALSLGAVPIAIVSHASKIEAAQKSGVKTVLVFSGHTFQDAVLDATDGQGADLAFDPVGGSLLPHLMAALRPRGAVVSIGFVGGIESTLTLTDVVIHEKRLLGYDAWLETDEAVAQAFDALHDFIVNGQVRPVIDSIWPLNDFEAAYDRLASRRATGSILLRC</sequence>
<dbReference type="InterPro" id="IPR013154">
    <property type="entry name" value="ADH-like_N"/>
</dbReference>
<dbReference type="Pfam" id="PF00107">
    <property type="entry name" value="ADH_zinc_N"/>
    <property type="match status" value="1"/>
</dbReference>
<name>A0A1U9LFK9_9PROT</name>
<feature type="domain" description="Enoyl reductase (ER)" evidence="2">
    <location>
        <begin position="10"/>
        <end position="321"/>
    </location>
</feature>